<comment type="caution">
    <text evidence="2">The sequence shown here is derived from an EMBL/GenBank/DDBJ whole genome shotgun (WGS) entry which is preliminary data.</text>
</comment>
<dbReference type="PROSITE" id="PS51257">
    <property type="entry name" value="PROKAR_LIPOPROTEIN"/>
    <property type="match status" value="1"/>
</dbReference>
<evidence type="ECO:0000313" key="2">
    <source>
        <dbReference type="EMBL" id="MFD2865443.1"/>
    </source>
</evidence>
<dbReference type="PANTHER" id="PTHR36974:SF1">
    <property type="entry name" value="DOXX FAMILY MEMBRANE PROTEIN"/>
    <property type="match status" value="1"/>
</dbReference>
<evidence type="ECO:0000313" key="3">
    <source>
        <dbReference type="Proteomes" id="UP001597601"/>
    </source>
</evidence>
<dbReference type="EMBL" id="JBHUON010000013">
    <property type="protein sequence ID" value="MFD2865443.1"/>
    <property type="molecule type" value="Genomic_DNA"/>
</dbReference>
<accession>A0ABW5XRR4</accession>
<evidence type="ECO:0008006" key="4">
    <source>
        <dbReference type="Google" id="ProtNLM"/>
    </source>
</evidence>
<dbReference type="RefSeq" id="WP_377127772.1">
    <property type="nucleotide sequence ID" value="NZ_JBHUHN010000001.1"/>
</dbReference>
<keyword evidence="1" id="KW-1133">Transmembrane helix</keyword>
<sequence length="150" mass="16925">MKPLIVLIVSFAISCLAFYAAQHDPHIILSGRIAMALMLLFTSVAHFAFFKGMLMTVPPFIPFKNFMVYFTGVLEVAAAVGLMFTATHYITGLMLILFFIALIPSNIYTAQNHINLEKADYTGKGLSYLWFRIPLQLFFIGWVVYFAVLN</sequence>
<feature type="transmembrane region" description="Helical" evidence="1">
    <location>
        <begin position="129"/>
        <end position="148"/>
    </location>
</feature>
<keyword evidence="1" id="KW-0812">Transmembrane</keyword>
<gene>
    <name evidence="2" type="ORF">ACFSYC_12150</name>
</gene>
<feature type="transmembrane region" description="Helical" evidence="1">
    <location>
        <begin position="33"/>
        <end position="54"/>
    </location>
</feature>
<dbReference type="PANTHER" id="PTHR36974">
    <property type="entry name" value="MEMBRANE PROTEIN-RELATED"/>
    <property type="match status" value="1"/>
</dbReference>
<protein>
    <recommendedName>
        <fullName evidence="4">DoxX-like protein</fullName>
    </recommendedName>
</protein>
<keyword evidence="3" id="KW-1185">Reference proteome</keyword>
<feature type="transmembrane region" description="Helical" evidence="1">
    <location>
        <begin position="66"/>
        <end position="84"/>
    </location>
</feature>
<dbReference type="Proteomes" id="UP001597601">
    <property type="component" value="Unassembled WGS sequence"/>
</dbReference>
<reference evidence="3" key="1">
    <citation type="journal article" date="2019" name="Int. J. Syst. Evol. Microbiol.">
        <title>The Global Catalogue of Microorganisms (GCM) 10K type strain sequencing project: providing services to taxonomists for standard genome sequencing and annotation.</title>
        <authorList>
            <consortium name="The Broad Institute Genomics Platform"/>
            <consortium name="The Broad Institute Genome Sequencing Center for Infectious Disease"/>
            <person name="Wu L."/>
            <person name="Ma J."/>
        </authorList>
    </citation>
    <scope>NUCLEOTIDE SEQUENCE [LARGE SCALE GENOMIC DNA]</scope>
    <source>
        <strain evidence="3">KCTC 52232</strain>
    </source>
</reference>
<feature type="transmembrane region" description="Helical" evidence="1">
    <location>
        <begin position="90"/>
        <end position="108"/>
    </location>
</feature>
<evidence type="ECO:0000256" key="1">
    <source>
        <dbReference type="SAM" id="Phobius"/>
    </source>
</evidence>
<proteinExistence type="predicted"/>
<organism evidence="2 3">
    <name type="scientific">Mucilaginibacter antarcticus</name>
    <dbReference type="NCBI Taxonomy" id="1855725"/>
    <lineage>
        <taxon>Bacteria</taxon>
        <taxon>Pseudomonadati</taxon>
        <taxon>Bacteroidota</taxon>
        <taxon>Sphingobacteriia</taxon>
        <taxon>Sphingobacteriales</taxon>
        <taxon>Sphingobacteriaceae</taxon>
        <taxon>Mucilaginibacter</taxon>
    </lineage>
</organism>
<name>A0ABW5XRR4_9SPHI</name>
<keyword evidence="1" id="KW-0472">Membrane</keyword>